<dbReference type="AlphaFoldDB" id="A0A6S6U7C9"/>
<dbReference type="EMBL" id="CACVAS010000144">
    <property type="protein sequence ID" value="CAA6826167.1"/>
    <property type="molecule type" value="Genomic_DNA"/>
</dbReference>
<sequence>MKVKNNILFLSAIATTLLATTGCTSTSATSTKAISVAPIATQKANLMAQTTNDGSFSLPDAKSGMCYG</sequence>
<organism evidence="2">
    <name type="scientific">uncultured Sulfurovum sp</name>
    <dbReference type="NCBI Taxonomy" id="269237"/>
    <lineage>
        <taxon>Bacteria</taxon>
        <taxon>Pseudomonadati</taxon>
        <taxon>Campylobacterota</taxon>
        <taxon>Epsilonproteobacteria</taxon>
        <taxon>Campylobacterales</taxon>
        <taxon>Sulfurovaceae</taxon>
        <taxon>Sulfurovum</taxon>
        <taxon>environmental samples</taxon>
    </lineage>
</organism>
<reference evidence="2" key="1">
    <citation type="submission" date="2020-01" db="EMBL/GenBank/DDBJ databases">
        <authorList>
            <person name="Meier V. D."/>
            <person name="Meier V D."/>
        </authorList>
    </citation>
    <scope>NUCLEOTIDE SEQUENCE</scope>
    <source>
        <strain evidence="2">HLG_WM_MAG_01</strain>
    </source>
</reference>
<feature type="signal peptide" evidence="1">
    <location>
        <begin position="1"/>
        <end position="19"/>
    </location>
</feature>
<dbReference type="PROSITE" id="PS51257">
    <property type="entry name" value="PROKAR_LIPOPROTEIN"/>
    <property type="match status" value="1"/>
</dbReference>
<accession>A0A6S6U7C9</accession>
<feature type="chain" id="PRO_5027591167" evidence="1">
    <location>
        <begin position="20"/>
        <end position="68"/>
    </location>
</feature>
<evidence type="ECO:0000256" key="1">
    <source>
        <dbReference type="SAM" id="SignalP"/>
    </source>
</evidence>
<feature type="non-terminal residue" evidence="2">
    <location>
        <position position="68"/>
    </location>
</feature>
<keyword evidence="1" id="KW-0732">Signal</keyword>
<protein>
    <submittedName>
        <fullName evidence="2">Uncharacterized protein</fullName>
    </submittedName>
</protein>
<proteinExistence type="predicted"/>
<name>A0A6S6U7C9_9BACT</name>
<gene>
    <name evidence="2" type="ORF">HELGO_WM61659</name>
</gene>
<evidence type="ECO:0000313" key="2">
    <source>
        <dbReference type="EMBL" id="CAA6826167.1"/>
    </source>
</evidence>